<dbReference type="PANTHER" id="PTHR23335">
    <property type="entry name" value="CALMODULIN-BINDING TRANSCRIPTION ACTIVATOR CAMTA"/>
    <property type="match status" value="1"/>
</dbReference>
<keyword evidence="1" id="KW-0112">Calmodulin-binding</keyword>
<name>A0A0L9TNE1_PHAAN</name>
<dbReference type="GO" id="GO:0006357">
    <property type="term" value="P:regulation of transcription by RNA polymerase II"/>
    <property type="evidence" value="ECO:0007669"/>
    <property type="project" value="TreeGrafter"/>
</dbReference>
<evidence type="ECO:0000256" key="1">
    <source>
        <dbReference type="ARBA" id="ARBA00022860"/>
    </source>
</evidence>
<dbReference type="SUPFAM" id="SSF56112">
    <property type="entry name" value="Protein kinase-like (PK-like)"/>
    <property type="match status" value="1"/>
</dbReference>
<dbReference type="InterPro" id="IPR011009">
    <property type="entry name" value="Kinase-like_dom_sf"/>
</dbReference>
<dbReference type="STRING" id="3914.A0A0L9TNE1"/>
<dbReference type="GO" id="GO:0003690">
    <property type="term" value="F:double-stranded DNA binding"/>
    <property type="evidence" value="ECO:0007669"/>
    <property type="project" value="TreeGrafter"/>
</dbReference>
<protein>
    <recommendedName>
        <fullName evidence="4">Protein kinase domain-containing protein</fullName>
    </recommendedName>
</protein>
<dbReference type="Pfam" id="PF00612">
    <property type="entry name" value="IQ"/>
    <property type="match status" value="2"/>
</dbReference>
<dbReference type="PROSITE" id="PS50096">
    <property type="entry name" value="IQ"/>
    <property type="match status" value="1"/>
</dbReference>
<dbReference type="Proteomes" id="UP000053144">
    <property type="component" value="Chromosome 1"/>
</dbReference>
<dbReference type="Gene3D" id="1.10.510.10">
    <property type="entry name" value="Transferase(Phosphotransferase) domain 1"/>
    <property type="match status" value="1"/>
</dbReference>
<dbReference type="EMBL" id="CM003371">
    <property type="protein sequence ID" value="KOM32070.1"/>
    <property type="molecule type" value="Genomic_DNA"/>
</dbReference>
<dbReference type="Gene3D" id="1.20.5.190">
    <property type="match status" value="1"/>
</dbReference>
<dbReference type="InterPro" id="IPR000048">
    <property type="entry name" value="IQ_motif_EF-hand-BS"/>
</dbReference>
<evidence type="ECO:0000313" key="3">
    <source>
        <dbReference type="Proteomes" id="UP000053144"/>
    </source>
</evidence>
<dbReference type="GO" id="GO:0003712">
    <property type="term" value="F:transcription coregulator activity"/>
    <property type="evidence" value="ECO:0007669"/>
    <property type="project" value="TreeGrafter"/>
</dbReference>
<proteinExistence type="predicted"/>
<dbReference type="AlphaFoldDB" id="A0A0L9TNE1"/>
<accession>A0A0L9TNE1</accession>
<reference evidence="3" key="1">
    <citation type="journal article" date="2015" name="Proc. Natl. Acad. Sci. U.S.A.">
        <title>Genome sequencing of adzuki bean (Vigna angularis) provides insight into high starch and low fat accumulation and domestication.</title>
        <authorList>
            <person name="Yang K."/>
            <person name="Tian Z."/>
            <person name="Chen C."/>
            <person name="Luo L."/>
            <person name="Zhao B."/>
            <person name="Wang Z."/>
            <person name="Yu L."/>
            <person name="Li Y."/>
            <person name="Sun Y."/>
            <person name="Li W."/>
            <person name="Chen Y."/>
            <person name="Li Y."/>
            <person name="Zhang Y."/>
            <person name="Ai D."/>
            <person name="Zhao J."/>
            <person name="Shang C."/>
            <person name="Ma Y."/>
            <person name="Wu B."/>
            <person name="Wang M."/>
            <person name="Gao L."/>
            <person name="Sun D."/>
            <person name="Zhang P."/>
            <person name="Guo F."/>
            <person name="Wang W."/>
            <person name="Li Y."/>
            <person name="Wang J."/>
            <person name="Varshney R.K."/>
            <person name="Wang J."/>
            <person name="Ling H.Q."/>
            <person name="Wan P."/>
        </authorList>
    </citation>
    <scope>NUCLEOTIDE SEQUENCE</scope>
    <source>
        <strain evidence="3">cv. Jingnong 6</strain>
    </source>
</reference>
<sequence length="476" mass="54771">MDMISLGIRVLYCSHCQLWQLGERCNPTRGQPPDYVLRDAKNSSKFFKCVGSLQNIESSESSKNGRSLYQVLTVEEYEARELKKPAIGKEYFNHMNLEAIVTNYPYRKNLAKEDIVKESQIRLALIDFLKGLVELDPSKRWSPVQASKHPFVTGEPFTHPYKPPPETPQMRKWRKQVELPTFEGIDPEGWISRAEKVFDIQNVAAREKLRLAYTSIGAGAIYWLGVWKNKIKNPSWKELTKALIRRFGERDRVAKAAVSRGDSGGGCDVYVTTVKKGEDRGKKAEYGGNRVTIMVGNKVKDAAVLSGEKIWLSQTYKTPEDQWLRYFFAGLQFNIQRKQLAQHDDDEEIGWSYQQVLSFLASRMNKSGQREGLASVAAIKIQKRFWGWKKRKEFLIIHQKIVKIQAHVSGHQVRRQYRTIIWSMGILEKKKLLKEATTLSYRPPPKPPDLNWRAAASEFPSYDEDEPGEQALLYQP</sequence>
<evidence type="ECO:0008006" key="4">
    <source>
        <dbReference type="Google" id="ProtNLM"/>
    </source>
</evidence>
<evidence type="ECO:0000313" key="2">
    <source>
        <dbReference type="EMBL" id="KOM32070.1"/>
    </source>
</evidence>
<dbReference type="Gramene" id="KOM32070">
    <property type="protein sequence ID" value="KOM32070"/>
    <property type="gene ID" value="LR48_Vigan01g162600"/>
</dbReference>
<dbReference type="GO" id="GO:0005634">
    <property type="term" value="C:nucleus"/>
    <property type="evidence" value="ECO:0007669"/>
    <property type="project" value="TreeGrafter"/>
</dbReference>
<dbReference type="GO" id="GO:0005516">
    <property type="term" value="F:calmodulin binding"/>
    <property type="evidence" value="ECO:0007669"/>
    <property type="project" value="UniProtKB-KW"/>
</dbReference>
<dbReference type="PANTHER" id="PTHR23335:SF29">
    <property type="entry name" value="CALMODULIN-BINDING TRANSCRIPTION ACTIVATOR 1"/>
    <property type="match status" value="1"/>
</dbReference>
<organism evidence="2 3">
    <name type="scientific">Phaseolus angularis</name>
    <name type="common">Azuki bean</name>
    <name type="synonym">Vigna angularis</name>
    <dbReference type="NCBI Taxonomy" id="3914"/>
    <lineage>
        <taxon>Eukaryota</taxon>
        <taxon>Viridiplantae</taxon>
        <taxon>Streptophyta</taxon>
        <taxon>Embryophyta</taxon>
        <taxon>Tracheophyta</taxon>
        <taxon>Spermatophyta</taxon>
        <taxon>Magnoliopsida</taxon>
        <taxon>eudicotyledons</taxon>
        <taxon>Gunneridae</taxon>
        <taxon>Pentapetalae</taxon>
        <taxon>rosids</taxon>
        <taxon>fabids</taxon>
        <taxon>Fabales</taxon>
        <taxon>Fabaceae</taxon>
        <taxon>Papilionoideae</taxon>
        <taxon>50 kb inversion clade</taxon>
        <taxon>NPAAA clade</taxon>
        <taxon>indigoferoid/millettioid clade</taxon>
        <taxon>Phaseoleae</taxon>
        <taxon>Vigna</taxon>
    </lineage>
</organism>
<gene>
    <name evidence="2" type="ORF">LR48_Vigan01g162600</name>
</gene>
<dbReference type="SMART" id="SM00015">
    <property type="entry name" value="IQ"/>
    <property type="match status" value="2"/>
</dbReference>